<dbReference type="RefSeq" id="WP_302035807.1">
    <property type="nucleotide sequence ID" value="NZ_JAUKPO010000001.1"/>
</dbReference>
<organism evidence="2 3">
    <name type="scientific">Rhodocytophaga aerolata</name>
    <dbReference type="NCBI Taxonomy" id="455078"/>
    <lineage>
        <taxon>Bacteria</taxon>
        <taxon>Pseudomonadati</taxon>
        <taxon>Bacteroidota</taxon>
        <taxon>Cytophagia</taxon>
        <taxon>Cytophagales</taxon>
        <taxon>Rhodocytophagaceae</taxon>
        <taxon>Rhodocytophaga</taxon>
    </lineage>
</organism>
<evidence type="ECO:0000313" key="3">
    <source>
        <dbReference type="Proteomes" id="UP001168528"/>
    </source>
</evidence>
<feature type="transmembrane region" description="Helical" evidence="1">
    <location>
        <begin position="49"/>
        <end position="69"/>
    </location>
</feature>
<dbReference type="Pfam" id="PF11376">
    <property type="entry name" value="DUF3179"/>
    <property type="match status" value="1"/>
</dbReference>
<proteinExistence type="predicted"/>
<name>A0ABT8QYT6_9BACT</name>
<dbReference type="Proteomes" id="UP001168528">
    <property type="component" value="Unassembled WGS sequence"/>
</dbReference>
<reference evidence="2" key="1">
    <citation type="submission" date="2023-07" db="EMBL/GenBank/DDBJ databases">
        <title>The genome sequence of Rhodocytophaga aerolata KACC 12507.</title>
        <authorList>
            <person name="Zhang X."/>
        </authorList>
    </citation>
    <scope>NUCLEOTIDE SEQUENCE</scope>
    <source>
        <strain evidence="2">KACC 12507</strain>
    </source>
</reference>
<feature type="transmembrane region" description="Helical" evidence="1">
    <location>
        <begin position="81"/>
        <end position="98"/>
    </location>
</feature>
<gene>
    <name evidence="2" type="ORF">Q0590_02035</name>
</gene>
<keyword evidence="1" id="KW-0812">Transmembrane</keyword>
<evidence type="ECO:0000256" key="1">
    <source>
        <dbReference type="SAM" id="Phobius"/>
    </source>
</evidence>
<dbReference type="InterPro" id="IPR021516">
    <property type="entry name" value="DUF3179"/>
</dbReference>
<evidence type="ECO:0000313" key="2">
    <source>
        <dbReference type="EMBL" id="MDO1445008.1"/>
    </source>
</evidence>
<keyword evidence="1" id="KW-0472">Membrane</keyword>
<keyword evidence="3" id="KW-1185">Reference proteome</keyword>
<protein>
    <submittedName>
        <fullName evidence="2">DUF3179 domain-containing (Seleno)protein</fullName>
    </submittedName>
</protein>
<accession>A0ABT8QYT6</accession>
<sequence length="409" mass="46926">MNKRIITSLFWAGIFLLLVPGLLHAYLLMPFPGSQDLEAITFVYYLEKIVLPLRIIGFLLVLWPLWHAFAKGRLSEKITKGGMVLVCLGVFYFSDHLYRAERMFEEPQIIRFASSQSNQVPDTLLVLGVVEGSVAKAYPVNYLGYHHKVQDSVGQVPVLVTYCTMCRTGRVFSPVINGTHQTFRLVGARHYNAVIEDASTKSWWYQATGEAAVGPLQGRTLKEITYEQLTLRSWLEKYPNSLILQPDTNYLLAYDDLKRYDRLQPIDKDSTLKSDTLIRKSWVVGITVDEQAKAYDWRELIEAKVVNDLVGKTPVVVTIEPDSLSFHVWNRNLEGNVLHFESDEKTLWDRQTNSTWNWQGECVSGLLTGKKLKSIQAHQEYWHSWQQFHSPTLFWRGEKSPAPTIISEN</sequence>
<keyword evidence="1" id="KW-1133">Transmembrane helix</keyword>
<comment type="caution">
    <text evidence="2">The sequence shown here is derived from an EMBL/GenBank/DDBJ whole genome shotgun (WGS) entry which is preliminary data.</text>
</comment>
<dbReference type="EMBL" id="JAUKPO010000001">
    <property type="protein sequence ID" value="MDO1445008.1"/>
    <property type="molecule type" value="Genomic_DNA"/>
</dbReference>